<reference evidence="5" key="1">
    <citation type="submission" date="2020-01" db="EMBL/GenBank/DDBJ databases">
        <authorList>
            <consortium name="DOE Joint Genome Institute"/>
            <person name="Haridas S."/>
            <person name="Albert R."/>
            <person name="Binder M."/>
            <person name="Bloem J."/>
            <person name="Labutti K."/>
            <person name="Salamov A."/>
            <person name="Andreopoulos B."/>
            <person name="Baker S.E."/>
            <person name="Barry K."/>
            <person name="Bills G."/>
            <person name="Bluhm B.H."/>
            <person name="Cannon C."/>
            <person name="Castanera R."/>
            <person name="Culley D.E."/>
            <person name="Daum C."/>
            <person name="Ezra D."/>
            <person name="Gonzalez J.B."/>
            <person name="Henrissat B."/>
            <person name="Kuo A."/>
            <person name="Liang C."/>
            <person name="Lipzen A."/>
            <person name="Lutzoni F."/>
            <person name="Magnuson J."/>
            <person name="Mondo S."/>
            <person name="Nolan M."/>
            <person name="Ohm R."/>
            <person name="Pangilinan J."/>
            <person name="Park H.-J."/>
            <person name="Ramirez L."/>
            <person name="Alfaro M."/>
            <person name="Sun H."/>
            <person name="Tritt A."/>
            <person name="Yoshinaga Y."/>
            <person name="Zwiers L.-H."/>
            <person name="Turgeon B.G."/>
            <person name="Goodwin S.B."/>
            <person name="Spatafora J.W."/>
            <person name="Crous P.W."/>
            <person name="Grigoriev I.V."/>
        </authorList>
    </citation>
    <scope>NUCLEOTIDE SEQUENCE</scope>
    <source>
        <strain evidence="5">CBS 394.84</strain>
    </source>
</reference>
<keyword evidence="2" id="KW-0274">FAD</keyword>
<organism evidence="5 6">
    <name type="scientific">Cucurbitaria berberidis CBS 394.84</name>
    <dbReference type="NCBI Taxonomy" id="1168544"/>
    <lineage>
        <taxon>Eukaryota</taxon>
        <taxon>Fungi</taxon>
        <taxon>Dikarya</taxon>
        <taxon>Ascomycota</taxon>
        <taxon>Pezizomycotina</taxon>
        <taxon>Dothideomycetes</taxon>
        <taxon>Pleosporomycetidae</taxon>
        <taxon>Pleosporales</taxon>
        <taxon>Pleosporineae</taxon>
        <taxon>Cucurbitariaceae</taxon>
        <taxon>Cucurbitaria</taxon>
    </lineage>
</organism>
<dbReference type="EMBL" id="ML976616">
    <property type="protein sequence ID" value="KAF1845180.1"/>
    <property type="molecule type" value="Genomic_DNA"/>
</dbReference>
<feature type="non-terminal residue" evidence="5">
    <location>
        <position position="553"/>
    </location>
</feature>
<dbReference type="Gene3D" id="3.50.50.60">
    <property type="entry name" value="FAD/NAD(P)-binding domain"/>
    <property type="match status" value="1"/>
</dbReference>
<comment type="similarity">
    <text evidence="1">Belongs to the GMC oxidoreductase family.</text>
</comment>
<feature type="domain" description="Glucose-methanol-choline oxidoreductase C-terminal" evidence="4">
    <location>
        <begin position="409"/>
        <end position="543"/>
    </location>
</feature>
<comment type="caution">
    <text evidence="5">The sequence shown here is derived from an EMBL/GenBank/DDBJ whole genome shotgun (WGS) entry which is preliminary data.</text>
</comment>
<dbReference type="GO" id="GO:0016614">
    <property type="term" value="F:oxidoreductase activity, acting on CH-OH group of donors"/>
    <property type="evidence" value="ECO:0007669"/>
    <property type="project" value="InterPro"/>
</dbReference>
<evidence type="ECO:0000313" key="5">
    <source>
        <dbReference type="EMBL" id="KAF1845180.1"/>
    </source>
</evidence>
<keyword evidence="2" id="KW-0285">Flavoprotein</keyword>
<dbReference type="Pfam" id="PF05199">
    <property type="entry name" value="GMC_oxred_C"/>
    <property type="match status" value="1"/>
</dbReference>
<evidence type="ECO:0000259" key="4">
    <source>
        <dbReference type="Pfam" id="PF05199"/>
    </source>
</evidence>
<accession>A0A9P4L7P0</accession>
<dbReference type="InterPro" id="IPR007867">
    <property type="entry name" value="GMC_OxRtase_C"/>
</dbReference>
<protein>
    <submittedName>
        <fullName evidence="5">GMC oxidoreductase</fullName>
    </submittedName>
</protein>
<dbReference type="GO" id="GO:0050660">
    <property type="term" value="F:flavin adenine dinucleotide binding"/>
    <property type="evidence" value="ECO:0007669"/>
    <property type="project" value="InterPro"/>
</dbReference>
<comment type="cofactor">
    <cofactor evidence="2">
        <name>FAD</name>
        <dbReference type="ChEBI" id="CHEBI:57692"/>
    </cofactor>
</comment>
<dbReference type="PANTHER" id="PTHR47190:SF2">
    <property type="entry name" value="CELLOBIOSE DEHYDROGENASE (AFU_ORTHOLOGUE AFUA_2G17620)"/>
    <property type="match status" value="1"/>
</dbReference>
<dbReference type="InterPro" id="IPR012132">
    <property type="entry name" value="GMC_OxRdtase"/>
</dbReference>
<dbReference type="InterPro" id="IPR000172">
    <property type="entry name" value="GMC_OxRdtase_N"/>
</dbReference>
<feature type="domain" description="Glucose-methanol-choline oxidoreductase N-terminal" evidence="3">
    <location>
        <begin position="87"/>
        <end position="315"/>
    </location>
</feature>
<gene>
    <name evidence="5" type="ORF">K460DRAFT_257368</name>
</gene>
<sequence>PLNQTWDYIIVGSGAAGIPLADRLSEAGASVLLLERGWASSGRWGGTWKPSWLQGTNLTRFDVPALAQLIWTTVVDNKGILCDDVQMTASCVLGGGTAINAGQFYLPTPDDFDINQPPGFRWADMTSAFQKAKDRLPWTEHPSLDGKSYLTNGTQIAIDALTNSSMPNPHRFIHANDELDDRNRVTSFAEYFFINGEKGGPMATYLVSASERKNFHLQLNTTVARVLRDGNKATGVEVEATSPGGLNGTIKVTPRTGRVILSAGVFNTFKILLRSGIGSADQLHLLSNHSTESAKLPPKEQWINLPVGHNLDDSPAIVLAVDVPHLEIYDWESLWNSTGNIPEIRAYLDNRTGPLAEIQPSLSPISWEKIRGEDGRTRVVQWDVNSNKGMGLVEGGLLLFTSNLCSGKTSRGRLSLVPSPSRLFVNVTTMPYFNDEGDHDFKAVLASATSLLDILKTIPDSSILLPSKDTPLQDYLRGFIASQALTRNHWAGSTRMGESCSDKEAVVDSTTAVCGMKNLHVVDAGIINGVPTANPQATFIVAAERAAEIILGL</sequence>
<dbReference type="Pfam" id="PF13450">
    <property type="entry name" value="NAD_binding_8"/>
    <property type="match status" value="1"/>
</dbReference>
<dbReference type="GeneID" id="63844679"/>
<feature type="non-terminal residue" evidence="5">
    <location>
        <position position="1"/>
    </location>
</feature>
<dbReference type="SUPFAM" id="SSF51905">
    <property type="entry name" value="FAD/NAD(P)-binding domain"/>
    <property type="match status" value="1"/>
</dbReference>
<dbReference type="PANTHER" id="PTHR47190">
    <property type="entry name" value="DEHYDROGENASE, PUTATIVE-RELATED"/>
    <property type="match status" value="1"/>
</dbReference>
<dbReference type="RefSeq" id="XP_040787743.1">
    <property type="nucleotide sequence ID" value="XM_040927426.1"/>
</dbReference>
<keyword evidence="6" id="KW-1185">Reference proteome</keyword>
<evidence type="ECO:0000313" key="6">
    <source>
        <dbReference type="Proteomes" id="UP000800039"/>
    </source>
</evidence>
<dbReference type="Gene3D" id="3.30.410.10">
    <property type="entry name" value="Cholesterol Oxidase, domain 2"/>
    <property type="match status" value="1"/>
</dbReference>
<dbReference type="OrthoDB" id="413885at2759"/>
<dbReference type="InterPro" id="IPR036188">
    <property type="entry name" value="FAD/NAD-bd_sf"/>
</dbReference>
<evidence type="ECO:0000256" key="1">
    <source>
        <dbReference type="ARBA" id="ARBA00010790"/>
    </source>
</evidence>
<dbReference type="AlphaFoldDB" id="A0A9P4L7P0"/>
<evidence type="ECO:0000259" key="3">
    <source>
        <dbReference type="Pfam" id="PF00732"/>
    </source>
</evidence>
<dbReference type="InterPro" id="IPR053208">
    <property type="entry name" value="GMC_Oxidoreductase_CD"/>
</dbReference>
<name>A0A9P4L7P0_9PLEO</name>
<dbReference type="Proteomes" id="UP000800039">
    <property type="component" value="Unassembled WGS sequence"/>
</dbReference>
<feature type="binding site" evidence="2">
    <location>
        <begin position="535"/>
        <end position="536"/>
    </location>
    <ligand>
        <name>FAD</name>
        <dbReference type="ChEBI" id="CHEBI:57692"/>
    </ligand>
</feature>
<dbReference type="PIRSF" id="PIRSF000137">
    <property type="entry name" value="Alcohol_oxidase"/>
    <property type="match status" value="1"/>
</dbReference>
<feature type="binding site" evidence="2">
    <location>
        <position position="223"/>
    </location>
    <ligand>
        <name>FAD</name>
        <dbReference type="ChEBI" id="CHEBI:57692"/>
    </ligand>
</feature>
<dbReference type="SUPFAM" id="SSF54373">
    <property type="entry name" value="FAD-linked reductases, C-terminal domain"/>
    <property type="match status" value="1"/>
</dbReference>
<evidence type="ECO:0000256" key="2">
    <source>
        <dbReference type="PIRSR" id="PIRSR000137-2"/>
    </source>
</evidence>
<feature type="binding site" evidence="2">
    <location>
        <position position="92"/>
    </location>
    <ligand>
        <name>FAD</name>
        <dbReference type="ChEBI" id="CHEBI:57692"/>
    </ligand>
</feature>
<proteinExistence type="inferred from homology"/>
<dbReference type="Pfam" id="PF00732">
    <property type="entry name" value="GMC_oxred_N"/>
    <property type="match status" value="1"/>
</dbReference>